<evidence type="ECO:0000256" key="6">
    <source>
        <dbReference type="NCBIfam" id="TIGR01068"/>
    </source>
</evidence>
<keyword evidence="4" id="KW-1015">Disulfide bond</keyword>
<dbReference type="NCBIfam" id="NF008229">
    <property type="entry name" value="PRK10996.1"/>
    <property type="match status" value="1"/>
</dbReference>
<dbReference type="Proteomes" id="UP000182427">
    <property type="component" value="Chromosome I"/>
</dbReference>
<sequence length="144" mass="15648">MPVIRACQACGTKNRIPVQHLADTGRCGSCKQPLPAVSEPIAADVALFDEILQKARVPVLVDFWAAWCGPCRMAAPYVAETAKQMAGRGLVVKVDTEANPQLSARYNIRGIPNFAIFRNGELVRQQAGLVDTSQMVRWLQDAAA</sequence>
<keyword evidence="5" id="KW-0676">Redox-active center</keyword>
<dbReference type="PANTHER" id="PTHR45663:SF11">
    <property type="entry name" value="GEO12009P1"/>
    <property type="match status" value="1"/>
</dbReference>
<dbReference type="InterPro" id="IPR036249">
    <property type="entry name" value="Thioredoxin-like_sf"/>
</dbReference>
<feature type="domain" description="Thioredoxin" evidence="7">
    <location>
        <begin position="28"/>
        <end position="144"/>
    </location>
</feature>
<dbReference type="PRINTS" id="PR00421">
    <property type="entry name" value="THIOREDOXIN"/>
</dbReference>
<evidence type="ECO:0000259" key="7">
    <source>
        <dbReference type="PROSITE" id="PS51352"/>
    </source>
</evidence>
<comment type="similarity">
    <text evidence="1">Belongs to the thioredoxin family.</text>
</comment>
<organism evidence="8 9">
    <name type="scientific">Terriglobus roseus</name>
    <dbReference type="NCBI Taxonomy" id="392734"/>
    <lineage>
        <taxon>Bacteria</taxon>
        <taxon>Pseudomonadati</taxon>
        <taxon>Acidobacteriota</taxon>
        <taxon>Terriglobia</taxon>
        <taxon>Terriglobales</taxon>
        <taxon>Acidobacteriaceae</taxon>
        <taxon>Terriglobus</taxon>
    </lineage>
</organism>
<dbReference type="CDD" id="cd02947">
    <property type="entry name" value="TRX_family"/>
    <property type="match status" value="1"/>
</dbReference>
<accession>A0A1G7I2Q0</accession>
<dbReference type="PROSITE" id="PS51352">
    <property type="entry name" value="THIOREDOXIN_2"/>
    <property type="match status" value="1"/>
</dbReference>
<evidence type="ECO:0000256" key="4">
    <source>
        <dbReference type="ARBA" id="ARBA00023157"/>
    </source>
</evidence>
<dbReference type="FunFam" id="3.40.30.10:FF:000001">
    <property type="entry name" value="Thioredoxin"/>
    <property type="match status" value="1"/>
</dbReference>
<keyword evidence="2" id="KW-0813">Transport</keyword>
<name>A0A1G7I2Q0_9BACT</name>
<gene>
    <name evidence="8" type="ORF">SAMN05444167_1303</name>
</gene>
<evidence type="ECO:0000313" key="9">
    <source>
        <dbReference type="Proteomes" id="UP000182427"/>
    </source>
</evidence>
<dbReference type="GO" id="GO:0005737">
    <property type="term" value="C:cytoplasm"/>
    <property type="evidence" value="ECO:0007669"/>
    <property type="project" value="TreeGrafter"/>
</dbReference>
<proteinExistence type="inferred from homology"/>
<dbReference type="GO" id="GO:0015035">
    <property type="term" value="F:protein-disulfide reductase activity"/>
    <property type="evidence" value="ECO:0007669"/>
    <property type="project" value="UniProtKB-UniRule"/>
</dbReference>
<protein>
    <recommendedName>
        <fullName evidence="6">Thioredoxin</fullName>
    </recommendedName>
</protein>
<keyword evidence="3" id="KW-0249">Electron transport</keyword>
<dbReference type="InterPro" id="IPR049299">
    <property type="entry name" value="Thio2_N"/>
</dbReference>
<evidence type="ECO:0000256" key="3">
    <source>
        <dbReference type="ARBA" id="ARBA00022982"/>
    </source>
</evidence>
<evidence type="ECO:0000256" key="5">
    <source>
        <dbReference type="ARBA" id="ARBA00023284"/>
    </source>
</evidence>
<dbReference type="PANTHER" id="PTHR45663">
    <property type="entry name" value="GEO12009P1"/>
    <property type="match status" value="1"/>
</dbReference>
<dbReference type="Pfam" id="PF00085">
    <property type="entry name" value="Thioredoxin"/>
    <property type="match status" value="1"/>
</dbReference>
<dbReference type="NCBIfam" id="TIGR01068">
    <property type="entry name" value="thioredoxin"/>
    <property type="match status" value="1"/>
</dbReference>
<reference evidence="9" key="1">
    <citation type="submission" date="2016-10" db="EMBL/GenBank/DDBJ databases">
        <authorList>
            <person name="Varghese N."/>
            <person name="Submissions S."/>
        </authorList>
    </citation>
    <scope>NUCLEOTIDE SEQUENCE [LARGE SCALE GENOMIC DNA]</scope>
    <source>
        <strain evidence="9">GAS232</strain>
    </source>
</reference>
<evidence type="ECO:0000256" key="1">
    <source>
        <dbReference type="ARBA" id="ARBA00008987"/>
    </source>
</evidence>
<dbReference type="InterPro" id="IPR013766">
    <property type="entry name" value="Thioredoxin_domain"/>
</dbReference>
<dbReference type="SUPFAM" id="SSF52833">
    <property type="entry name" value="Thioredoxin-like"/>
    <property type="match status" value="1"/>
</dbReference>
<dbReference type="Pfam" id="PF21352">
    <property type="entry name" value="Zn_ribbon_Thio2"/>
    <property type="match status" value="1"/>
</dbReference>
<dbReference type="OrthoDB" id="9790390at2"/>
<evidence type="ECO:0000256" key="2">
    <source>
        <dbReference type="ARBA" id="ARBA00022448"/>
    </source>
</evidence>
<evidence type="ECO:0000313" key="8">
    <source>
        <dbReference type="EMBL" id="SDF07012.1"/>
    </source>
</evidence>
<dbReference type="InterPro" id="IPR005746">
    <property type="entry name" value="Thioredoxin"/>
</dbReference>
<dbReference type="RefSeq" id="WP_083344427.1">
    <property type="nucleotide sequence ID" value="NZ_LT629690.1"/>
</dbReference>
<keyword evidence="9" id="KW-1185">Reference proteome</keyword>
<dbReference type="AlphaFoldDB" id="A0A1G7I2Q0"/>
<dbReference type="Gene3D" id="3.40.30.10">
    <property type="entry name" value="Glutaredoxin"/>
    <property type="match status" value="1"/>
</dbReference>
<dbReference type="Gene3D" id="2.30.30.380">
    <property type="entry name" value="Zn-finger domain of Sec23/24"/>
    <property type="match status" value="1"/>
</dbReference>
<dbReference type="EMBL" id="LT629690">
    <property type="protein sequence ID" value="SDF07012.1"/>
    <property type="molecule type" value="Genomic_DNA"/>
</dbReference>